<proteinExistence type="predicted"/>
<reference evidence="2" key="1">
    <citation type="submission" date="2023-08" db="EMBL/GenBank/DDBJ databases">
        <title>Chromosome-level Genome Assembly of mud carp (Cirrhinus molitorella).</title>
        <authorList>
            <person name="Liu H."/>
        </authorList>
    </citation>
    <scope>NUCLEOTIDE SEQUENCE</scope>
    <source>
        <strain evidence="2">Prfri</strain>
        <tissue evidence="2">Muscle</tissue>
    </source>
</reference>
<sequence length="72" mass="8058">MNVPCTGRDQRPCVRLHRDAGLYELTRARSTESESTDEHTDGKSTDGHYLRIRRTRNTVGGAFCNSLTTSAM</sequence>
<comment type="caution">
    <text evidence="2">The sequence shown here is derived from an EMBL/GenBank/DDBJ whole genome shotgun (WGS) entry which is preliminary data.</text>
</comment>
<organism evidence="2 3">
    <name type="scientific">Cirrhinus molitorella</name>
    <name type="common">mud carp</name>
    <dbReference type="NCBI Taxonomy" id="172907"/>
    <lineage>
        <taxon>Eukaryota</taxon>
        <taxon>Metazoa</taxon>
        <taxon>Chordata</taxon>
        <taxon>Craniata</taxon>
        <taxon>Vertebrata</taxon>
        <taxon>Euteleostomi</taxon>
        <taxon>Actinopterygii</taxon>
        <taxon>Neopterygii</taxon>
        <taxon>Teleostei</taxon>
        <taxon>Ostariophysi</taxon>
        <taxon>Cypriniformes</taxon>
        <taxon>Cyprinidae</taxon>
        <taxon>Labeoninae</taxon>
        <taxon>Labeonini</taxon>
        <taxon>Cirrhinus</taxon>
    </lineage>
</organism>
<name>A0AA88TEQ9_9TELE</name>
<dbReference type="Proteomes" id="UP001187343">
    <property type="component" value="Unassembled WGS sequence"/>
</dbReference>
<feature type="region of interest" description="Disordered" evidence="1">
    <location>
        <begin position="26"/>
        <end position="48"/>
    </location>
</feature>
<keyword evidence="3" id="KW-1185">Reference proteome</keyword>
<accession>A0AA88TEQ9</accession>
<evidence type="ECO:0000256" key="1">
    <source>
        <dbReference type="SAM" id="MobiDB-lite"/>
    </source>
</evidence>
<protein>
    <submittedName>
        <fullName evidence="2">Uncharacterized protein</fullName>
    </submittedName>
</protein>
<gene>
    <name evidence="2" type="ORF">Q8A67_021754</name>
</gene>
<dbReference type="AlphaFoldDB" id="A0AA88TEQ9"/>
<evidence type="ECO:0000313" key="3">
    <source>
        <dbReference type="Proteomes" id="UP001187343"/>
    </source>
</evidence>
<dbReference type="EMBL" id="JAUYZG010000021">
    <property type="protein sequence ID" value="KAK2874601.1"/>
    <property type="molecule type" value="Genomic_DNA"/>
</dbReference>
<evidence type="ECO:0000313" key="2">
    <source>
        <dbReference type="EMBL" id="KAK2874601.1"/>
    </source>
</evidence>